<evidence type="ECO:0000313" key="1">
    <source>
        <dbReference type="EMBL" id="TVV71378.1"/>
    </source>
</evidence>
<accession>A0A558QW85</accession>
<reference evidence="1 2" key="1">
    <citation type="submission" date="2019-07" db="EMBL/GenBank/DDBJ databases">
        <title>Sphingomonas solaris sp. nov., isolated from a solar panel from Boston, Massachusetts.</title>
        <authorList>
            <person name="Tanner K."/>
            <person name="Pascual J."/>
            <person name="Mancuso C."/>
            <person name="Pereto J."/>
            <person name="Khalil A."/>
            <person name="Vilanova C."/>
        </authorList>
    </citation>
    <scope>NUCLEOTIDE SEQUENCE [LARGE SCALE GENOMIC DNA]</scope>
    <source>
        <strain evidence="1 2">R4DWN</strain>
    </source>
</reference>
<name>A0A558QW85_9SPHN</name>
<gene>
    <name evidence="1" type="ORF">FOY91_16925</name>
</gene>
<dbReference type="Proteomes" id="UP000318681">
    <property type="component" value="Unassembled WGS sequence"/>
</dbReference>
<keyword evidence="2" id="KW-1185">Reference proteome</keyword>
<dbReference type="EMBL" id="VNIM01000089">
    <property type="protein sequence ID" value="TVV71378.1"/>
    <property type="molecule type" value="Genomic_DNA"/>
</dbReference>
<dbReference type="OrthoDB" id="9934141at2"/>
<protein>
    <submittedName>
        <fullName evidence="1">Uncharacterized protein</fullName>
    </submittedName>
</protein>
<dbReference type="RefSeq" id="WP_145154494.1">
    <property type="nucleotide sequence ID" value="NZ_VNIM01000089.1"/>
</dbReference>
<dbReference type="AlphaFoldDB" id="A0A558QW85"/>
<sequence length="83" mass="8964">MTMRITNDRPIGHIAGSIVFQAEDTGGPFELWVAGLLWERLQAEAPIPGDGDDRRDYALSMLEATAADATPSIANNGLRVLIL</sequence>
<comment type="caution">
    <text evidence="1">The sequence shown here is derived from an EMBL/GenBank/DDBJ whole genome shotgun (WGS) entry which is preliminary data.</text>
</comment>
<evidence type="ECO:0000313" key="2">
    <source>
        <dbReference type="Proteomes" id="UP000318681"/>
    </source>
</evidence>
<organism evidence="1 2">
    <name type="scientific">Alterirhizorhabdus solaris</name>
    <dbReference type="NCBI Taxonomy" id="2529389"/>
    <lineage>
        <taxon>Bacteria</taxon>
        <taxon>Pseudomonadati</taxon>
        <taxon>Pseudomonadota</taxon>
        <taxon>Alphaproteobacteria</taxon>
        <taxon>Sphingomonadales</taxon>
        <taxon>Rhizorhabdaceae</taxon>
        <taxon>Alterirhizorhabdus</taxon>
    </lineage>
</organism>
<proteinExistence type="predicted"/>